<keyword evidence="3" id="KW-0472">Membrane</keyword>
<gene>
    <name evidence="7" type="ORF">Z520_04095</name>
</gene>
<evidence type="ECO:0000256" key="3">
    <source>
        <dbReference type="ARBA" id="ARBA00023136"/>
    </source>
</evidence>
<feature type="compositionally biased region" description="Low complexity" evidence="6">
    <location>
        <begin position="114"/>
        <end position="127"/>
    </location>
</feature>
<protein>
    <submittedName>
        <fullName evidence="7">Uncharacterized protein</fullName>
    </submittedName>
</protein>
<feature type="region of interest" description="Disordered" evidence="6">
    <location>
        <begin position="145"/>
        <end position="195"/>
    </location>
</feature>
<dbReference type="GeneID" id="27709841"/>
<dbReference type="Pfam" id="PF15454">
    <property type="entry name" value="LAMTOR"/>
    <property type="match status" value="1"/>
</dbReference>
<reference evidence="7 8" key="1">
    <citation type="submission" date="2015-01" db="EMBL/GenBank/DDBJ databases">
        <title>The Genome Sequence of Fonsecaea multimorphosa CBS 102226.</title>
        <authorList>
            <consortium name="The Broad Institute Genomics Platform"/>
            <person name="Cuomo C."/>
            <person name="de Hoog S."/>
            <person name="Gorbushina A."/>
            <person name="Stielow B."/>
            <person name="Teixiera M."/>
            <person name="Abouelleil A."/>
            <person name="Chapman S.B."/>
            <person name="Priest M."/>
            <person name="Young S.K."/>
            <person name="Wortman J."/>
            <person name="Nusbaum C."/>
            <person name="Birren B."/>
        </authorList>
    </citation>
    <scope>NUCLEOTIDE SEQUENCE [LARGE SCALE GENOMIC DNA]</scope>
    <source>
        <strain evidence="7 8">CBS 102226</strain>
    </source>
</reference>
<keyword evidence="4" id="KW-0564">Palmitate</keyword>
<evidence type="ECO:0000256" key="5">
    <source>
        <dbReference type="ARBA" id="ARBA00023288"/>
    </source>
</evidence>
<dbReference type="GO" id="GO:0031902">
    <property type="term" value="C:late endosome membrane"/>
    <property type="evidence" value="ECO:0007669"/>
    <property type="project" value="InterPro"/>
</dbReference>
<keyword evidence="8" id="KW-1185">Reference proteome</keyword>
<dbReference type="InterPro" id="IPR028209">
    <property type="entry name" value="LAMTOR1/MEH1"/>
</dbReference>
<evidence type="ECO:0000256" key="2">
    <source>
        <dbReference type="ARBA" id="ARBA00022707"/>
    </source>
</evidence>
<evidence type="ECO:0000256" key="1">
    <source>
        <dbReference type="ARBA" id="ARBA00004308"/>
    </source>
</evidence>
<feature type="region of interest" description="Disordered" evidence="6">
    <location>
        <begin position="98"/>
        <end position="130"/>
    </location>
</feature>
<dbReference type="Proteomes" id="UP000053411">
    <property type="component" value="Unassembled WGS sequence"/>
</dbReference>
<evidence type="ECO:0000256" key="6">
    <source>
        <dbReference type="SAM" id="MobiDB-lite"/>
    </source>
</evidence>
<dbReference type="GO" id="GO:0045121">
    <property type="term" value="C:membrane raft"/>
    <property type="evidence" value="ECO:0007669"/>
    <property type="project" value="InterPro"/>
</dbReference>
<keyword evidence="5" id="KW-0449">Lipoprotein</keyword>
<dbReference type="GO" id="GO:0032008">
    <property type="term" value="P:positive regulation of TOR signaling"/>
    <property type="evidence" value="ECO:0007669"/>
    <property type="project" value="InterPro"/>
</dbReference>
<comment type="subcellular location">
    <subcellularLocation>
        <location evidence="1">Endomembrane system</location>
    </subcellularLocation>
</comment>
<sequence>MGVCLSCLGLGRHSHHESDRTRLLYDDYPAGHSYGTWGSSNVPPQNLMSPEEVQREQEALDGIARWASDQIIEIFPHNHRSLVMSATSLQQLNGVGVNNRNHSNGVGVNGDQRNNATTTNNNPSSSSQQHQDILLSLIPGDKSKRSIRIYPASRPTSKSGLSLRSKSSVGTGMNGTNSGKHGGDSVLVTLDVNLP</sequence>
<dbReference type="EMBL" id="KN848067">
    <property type="protein sequence ID" value="KIY00410.1"/>
    <property type="molecule type" value="Genomic_DNA"/>
</dbReference>
<dbReference type="GO" id="GO:0071230">
    <property type="term" value="P:cellular response to amino acid stimulus"/>
    <property type="evidence" value="ECO:0007669"/>
    <property type="project" value="InterPro"/>
</dbReference>
<dbReference type="OrthoDB" id="5299893at2759"/>
<accession>A0A0D2KBC5</accession>
<dbReference type="GO" id="GO:0001919">
    <property type="term" value="P:regulation of receptor recycling"/>
    <property type="evidence" value="ECO:0007669"/>
    <property type="project" value="InterPro"/>
</dbReference>
<keyword evidence="2" id="KW-0519">Myristate</keyword>
<feature type="compositionally biased region" description="Low complexity" evidence="6">
    <location>
        <begin position="157"/>
        <end position="168"/>
    </location>
</feature>
<dbReference type="GO" id="GO:0043410">
    <property type="term" value="P:positive regulation of MAPK cascade"/>
    <property type="evidence" value="ECO:0007669"/>
    <property type="project" value="InterPro"/>
</dbReference>
<dbReference type="VEuPathDB" id="FungiDB:Z520_04095"/>
<organism evidence="7 8">
    <name type="scientific">Fonsecaea multimorphosa CBS 102226</name>
    <dbReference type="NCBI Taxonomy" id="1442371"/>
    <lineage>
        <taxon>Eukaryota</taxon>
        <taxon>Fungi</taxon>
        <taxon>Dikarya</taxon>
        <taxon>Ascomycota</taxon>
        <taxon>Pezizomycotina</taxon>
        <taxon>Eurotiomycetes</taxon>
        <taxon>Chaetothyriomycetidae</taxon>
        <taxon>Chaetothyriales</taxon>
        <taxon>Herpotrichiellaceae</taxon>
        <taxon>Fonsecaea</taxon>
    </lineage>
</organism>
<feature type="compositionally biased region" description="Polar residues" evidence="6">
    <location>
        <begin position="169"/>
        <end position="179"/>
    </location>
</feature>
<dbReference type="AlphaFoldDB" id="A0A0D2KBC5"/>
<dbReference type="GO" id="GO:0071986">
    <property type="term" value="C:Ragulator complex"/>
    <property type="evidence" value="ECO:0007669"/>
    <property type="project" value="InterPro"/>
</dbReference>
<evidence type="ECO:0000313" key="8">
    <source>
        <dbReference type="Proteomes" id="UP000053411"/>
    </source>
</evidence>
<proteinExistence type="predicted"/>
<dbReference type="RefSeq" id="XP_016634532.1">
    <property type="nucleotide sequence ID" value="XM_016774605.1"/>
</dbReference>
<evidence type="ECO:0000313" key="7">
    <source>
        <dbReference type="EMBL" id="KIY00410.1"/>
    </source>
</evidence>
<evidence type="ECO:0000256" key="4">
    <source>
        <dbReference type="ARBA" id="ARBA00023139"/>
    </source>
</evidence>
<dbReference type="GO" id="GO:0016197">
    <property type="term" value="P:endosomal transport"/>
    <property type="evidence" value="ECO:0007669"/>
    <property type="project" value="InterPro"/>
</dbReference>
<name>A0A0D2KBC5_9EURO</name>